<dbReference type="GO" id="GO:0005524">
    <property type="term" value="F:ATP binding"/>
    <property type="evidence" value="ECO:0007669"/>
    <property type="project" value="UniProtKB-UniRule"/>
</dbReference>
<name>A0A0M4T2N0_9GAMM</name>
<dbReference type="GO" id="GO:0019288">
    <property type="term" value="P:isopentenyl diphosphate biosynthetic process, methylerythritol 4-phosphate pathway"/>
    <property type="evidence" value="ECO:0007669"/>
    <property type="project" value="UniProtKB-UniRule"/>
</dbReference>
<dbReference type="HAMAP" id="MF_00061">
    <property type="entry name" value="IspE"/>
    <property type="match status" value="1"/>
</dbReference>
<reference evidence="9 10" key="1">
    <citation type="submission" date="2015-09" db="EMBL/GenBank/DDBJ databases">
        <title>Complete genome of Psychrobacter urativorans R10.10B.</title>
        <authorList>
            <person name="See-Too W.S."/>
            <person name="Chan K.G."/>
        </authorList>
    </citation>
    <scope>NUCLEOTIDE SEQUENCE [LARGE SCALE GENOMIC DNA]</scope>
    <source>
        <strain evidence="9 10">R10.10B</strain>
    </source>
</reference>
<dbReference type="AlphaFoldDB" id="A0A0M4T2N0"/>
<evidence type="ECO:0000256" key="6">
    <source>
        <dbReference type="ARBA" id="ARBA00023229"/>
    </source>
</evidence>
<organism evidence="9 10">
    <name type="scientific">Psychrobacter urativorans</name>
    <dbReference type="NCBI Taxonomy" id="45610"/>
    <lineage>
        <taxon>Bacteria</taxon>
        <taxon>Pseudomonadati</taxon>
        <taxon>Pseudomonadota</taxon>
        <taxon>Gammaproteobacteria</taxon>
        <taxon>Moraxellales</taxon>
        <taxon>Moraxellaceae</taxon>
        <taxon>Psychrobacter</taxon>
    </lineage>
</organism>
<comment type="pathway">
    <text evidence="7">Isoprenoid biosynthesis; isopentenyl diphosphate biosynthesis via DXP pathway; isopentenyl diphosphate from 1-deoxy-D-xylulose 5-phosphate: step 3/6.</text>
</comment>
<keyword evidence="2 7" id="KW-0808">Transferase</keyword>
<dbReference type="STRING" id="45610.AOC03_07355"/>
<dbReference type="OrthoDB" id="9809438at2"/>
<dbReference type="Pfam" id="PF00288">
    <property type="entry name" value="GHMP_kinases_N"/>
    <property type="match status" value="1"/>
</dbReference>
<dbReference type="KEGG" id="pur:AOC03_07355"/>
<dbReference type="InterPro" id="IPR036554">
    <property type="entry name" value="GHMP_kinase_C_sf"/>
</dbReference>
<dbReference type="GO" id="GO:0050515">
    <property type="term" value="F:4-(cytidine 5'-diphospho)-2-C-methyl-D-erythritol kinase activity"/>
    <property type="evidence" value="ECO:0007669"/>
    <property type="project" value="UniProtKB-UniRule"/>
</dbReference>
<dbReference type="InterPro" id="IPR004424">
    <property type="entry name" value="IspE"/>
</dbReference>
<dbReference type="InterPro" id="IPR006204">
    <property type="entry name" value="GHMP_kinase_N_dom"/>
</dbReference>
<dbReference type="GO" id="GO:0016114">
    <property type="term" value="P:terpenoid biosynthetic process"/>
    <property type="evidence" value="ECO:0007669"/>
    <property type="project" value="UniProtKB-UniRule"/>
</dbReference>
<dbReference type="PANTHER" id="PTHR43527:SF2">
    <property type="entry name" value="4-DIPHOSPHOCYTIDYL-2-C-METHYL-D-ERYTHRITOL KINASE, CHLOROPLASTIC"/>
    <property type="match status" value="1"/>
</dbReference>
<evidence type="ECO:0000313" key="10">
    <source>
        <dbReference type="Proteomes" id="UP000059847"/>
    </source>
</evidence>
<dbReference type="Proteomes" id="UP000059847">
    <property type="component" value="Chromosome"/>
</dbReference>
<gene>
    <name evidence="7" type="primary">ispE</name>
    <name evidence="9" type="ORF">AOC03_07355</name>
</gene>
<sequence length="322" mass="34902">MTENTTVLHTPITRLSPAKINLFLHITGKRADGYHNLQTVFRLLDWGDYLHFVVTDHLIVTAVKSATDINHLNTLCGQLLTVAGADAITTSIADNLIFKAARALLTFAIQSNKLPEQLPHVQVTLDKRLPMGAGLGGGSSNAATTLLVLNELWQLNLHSDELMAIGAKIGADVPIFIFGQDAIAMGIGEQLSPIDLPHQQYLLLTPNAHINTKELFAHPKLRRDMNALTTATINQQSAHYTQALDAPYHNVFTAVVESLAPAVTQALAYLRTLETQALGVARMTGSGSAVFLPVDSSVTDNQEILAEWINHAPCPAYLVNNL</sequence>
<dbReference type="RefSeq" id="WP_062534672.1">
    <property type="nucleotide sequence ID" value="NZ_CP012678.1"/>
</dbReference>
<feature type="binding site" evidence="7">
    <location>
        <begin position="130"/>
        <end position="140"/>
    </location>
    <ligand>
        <name>ATP</name>
        <dbReference type="ChEBI" id="CHEBI:30616"/>
    </ligand>
</feature>
<comment type="function">
    <text evidence="7">Catalyzes the phosphorylation of the position 2 hydroxy group of 4-diphosphocytidyl-2C-methyl-D-erythritol.</text>
</comment>
<evidence type="ECO:0000256" key="4">
    <source>
        <dbReference type="ARBA" id="ARBA00022777"/>
    </source>
</evidence>
<evidence type="ECO:0000256" key="3">
    <source>
        <dbReference type="ARBA" id="ARBA00022741"/>
    </source>
</evidence>
<dbReference type="EMBL" id="CP012678">
    <property type="protein sequence ID" value="ALF59878.1"/>
    <property type="molecule type" value="Genomic_DNA"/>
</dbReference>
<proteinExistence type="inferred from homology"/>
<dbReference type="InterPro" id="IPR020568">
    <property type="entry name" value="Ribosomal_Su5_D2-typ_SF"/>
</dbReference>
<feature type="active site" evidence="7">
    <location>
        <position position="172"/>
    </location>
</feature>
<dbReference type="SUPFAM" id="SSF55060">
    <property type="entry name" value="GHMP Kinase, C-terminal domain"/>
    <property type="match status" value="1"/>
</dbReference>
<evidence type="ECO:0000256" key="2">
    <source>
        <dbReference type="ARBA" id="ARBA00022679"/>
    </source>
</evidence>
<evidence type="ECO:0000256" key="7">
    <source>
        <dbReference type="HAMAP-Rule" id="MF_00061"/>
    </source>
</evidence>
<evidence type="ECO:0000259" key="8">
    <source>
        <dbReference type="Pfam" id="PF00288"/>
    </source>
</evidence>
<keyword evidence="5 7" id="KW-0067">ATP-binding</keyword>
<comment type="catalytic activity">
    <reaction evidence="7">
        <text>4-CDP-2-C-methyl-D-erythritol + ATP = 4-CDP-2-C-methyl-D-erythritol 2-phosphate + ADP + H(+)</text>
        <dbReference type="Rhea" id="RHEA:18437"/>
        <dbReference type="ChEBI" id="CHEBI:15378"/>
        <dbReference type="ChEBI" id="CHEBI:30616"/>
        <dbReference type="ChEBI" id="CHEBI:57823"/>
        <dbReference type="ChEBI" id="CHEBI:57919"/>
        <dbReference type="ChEBI" id="CHEBI:456216"/>
        <dbReference type="EC" id="2.7.1.148"/>
    </reaction>
</comment>
<feature type="active site" evidence="7">
    <location>
        <position position="19"/>
    </location>
</feature>
<keyword evidence="3 7" id="KW-0547">Nucleotide-binding</keyword>
<keyword evidence="10" id="KW-1185">Reference proteome</keyword>
<dbReference type="PIRSF" id="PIRSF010376">
    <property type="entry name" value="IspE"/>
    <property type="match status" value="1"/>
</dbReference>
<dbReference type="InterPro" id="IPR014721">
    <property type="entry name" value="Ribsml_uS5_D2-typ_fold_subgr"/>
</dbReference>
<accession>A0A0M4T2N0</accession>
<keyword evidence="4 7" id="KW-0418">Kinase</keyword>
<comment type="similarity">
    <text evidence="7">Belongs to the GHMP kinase family. IspE subfamily.</text>
</comment>
<dbReference type="NCBIfam" id="TIGR00154">
    <property type="entry name" value="ispE"/>
    <property type="match status" value="1"/>
</dbReference>
<dbReference type="Gene3D" id="3.30.70.890">
    <property type="entry name" value="GHMP kinase, C-terminal domain"/>
    <property type="match status" value="1"/>
</dbReference>
<dbReference type="Gene3D" id="3.30.230.10">
    <property type="match status" value="1"/>
</dbReference>
<evidence type="ECO:0000313" key="9">
    <source>
        <dbReference type="EMBL" id="ALF59878.1"/>
    </source>
</evidence>
<dbReference type="PANTHER" id="PTHR43527">
    <property type="entry name" value="4-DIPHOSPHOCYTIDYL-2-C-METHYL-D-ERYTHRITOL KINASE, CHLOROPLASTIC"/>
    <property type="match status" value="1"/>
</dbReference>
<protein>
    <recommendedName>
        <fullName evidence="1 7">4-diphosphocytidyl-2-C-methyl-D-erythritol kinase</fullName>
        <shortName evidence="7">CMK</shortName>
        <ecNumber evidence="7">2.7.1.148</ecNumber>
    </recommendedName>
    <alternativeName>
        <fullName evidence="7">4-(cytidine-5'-diphospho)-2-C-methyl-D-erythritol kinase</fullName>
    </alternativeName>
</protein>
<feature type="domain" description="GHMP kinase N-terminal" evidence="8">
    <location>
        <begin position="95"/>
        <end position="180"/>
    </location>
</feature>
<dbReference type="EC" id="2.7.1.148" evidence="7"/>
<evidence type="ECO:0000256" key="5">
    <source>
        <dbReference type="ARBA" id="ARBA00022840"/>
    </source>
</evidence>
<keyword evidence="6 7" id="KW-0414">Isoprene biosynthesis</keyword>
<dbReference type="SUPFAM" id="SSF54211">
    <property type="entry name" value="Ribosomal protein S5 domain 2-like"/>
    <property type="match status" value="1"/>
</dbReference>
<dbReference type="UniPathway" id="UPA00056">
    <property type="reaction ID" value="UER00094"/>
</dbReference>
<evidence type="ECO:0000256" key="1">
    <source>
        <dbReference type="ARBA" id="ARBA00017473"/>
    </source>
</evidence>